<name>A0ABT3RQG9_9BACT</name>
<evidence type="ECO:0000313" key="3">
    <source>
        <dbReference type="Proteomes" id="UP001209885"/>
    </source>
</evidence>
<proteinExistence type="predicted"/>
<feature type="domain" description="Tetracyclin repressor-like C-terminal" evidence="1">
    <location>
        <begin position="79"/>
        <end position="204"/>
    </location>
</feature>
<dbReference type="EMBL" id="JAPFQN010000004">
    <property type="protein sequence ID" value="MCX2743619.1"/>
    <property type="molecule type" value="Genomic_DNA"/>
</dbReference>
<dbReference type="Proteomes" id="UP001209885">
    <property type="component" value="Unassembled WGS sequence"/>
</dbReference>
<organism evidence="2 3">
    <name type="scientific">Mangrovivirga halotolerans</name>
    <dbReference type="NCBI Taxonomy" id="2993936"/>
    <lineage>
        <taxon>Bacteria</taxon>
        <taxon>Pseudomonadati</taxon>
        <taxon>Bacteroidota</taxon>
        <taxon>Cytophagia</taxon>
        <taxon>Cytophagales</taxon>
        <taxon>Mangrovivirgaceae</taxon>
        <taxon>Mangrovivirga</taxon>
    </lineage>
</organism>
<dbReference type="RefSeq" id="WP_266056017.1">
    <property type="nucleotide sequence ID" value="NZ_JAPFQN010000004.1"/>
</dbReference>
<evidence type="ECO:0000313" key="2">
    <source>
        <dbReference type="EMBL" id="MCX2743619.1"/>
    </source>
</evidence>
<evidence type="ECO:0000259" key="1">
    <source>
        <dbReference type="Pfam" id="PF17931"/>
    </source>
</evidence>
<dbReference type="InterPro" id="IPR036271">
    <property type="entry name" value="Tet_transcr_reg_TetR-rel_C_sf"/>
</dbReference>
<protein>
    <submittedName>
        <fullName evidence="2">TetR family transcriptional regulator C-terminal domain-containing protein</fullName>
    </submittedName>
</protein>
<dbReference type="Gene3D" id="1.10.357.10">
    <property type="entry name" value="Tetracycline Repressor, domain 2"/>
    <property type="match status" value="1"/>
</dbReference>
<gene>
    <name evidence="2" type="ORF">OO013_07070</name>
</gene>
<keyword evidence="3" id="KW-1185">Reference proteome</keyword>
<accession>A0ABT3RQG9</accession>
<dbReference type="SUPFAM" id="SSF48498">
    <property type="entry name" value="Tetracyclin repressor-like, C-terminal domain"/>
    <property type="match status" value="1"/>
</dbReference>
<comment type="caution">
    <text evidence="2">The sequence shown here is derived from an EMBL/GenBank/DDBJ whole genome shotgun (WGS) entry which is preliminary data.</text>
</comment>
<dbReference type="InterPro" id="IPR041673">
    <property type="entry name" value="TetR_C_23"/>
</dbReference>
<dbReference type="Pfam" id="PF17931">
    <property type="entry name" value="TetR_C_23"/>
    <property type="match status" value="1"/>
</dbReference>
<sequence length="209" mass="24768">MVTSQRLKNNYINHLLVDPEPLRSVLAFCKKLKIKEEEFYAHYSSFESLEADIWQGFFDDTIKSLGKEEEYEMYPVREKMLFFYYTFFEILKNNRSYVLYRQDAFTKPQKTPGYLKPFYKSFKNYVNELVDEGVEGGEIIKLPIQGQLKNPFLAQLIFLINFWCNDTSKNFEKTDEAIEKSVRLGFELISGGVFDAAVDFGKFMFRQFR</sequence>
<reference evidence="2 3" key="1">
    <citation type="submission" date="2022-11" db="EMBL/GenBank/DDBJ databases">
        <title>The characterization of three novel Bacteroidetes species and genomic analysis of their roles in tidal elemental geochemical cycles.</title>
        <authorList>
            <person name="Ma K."/>
        </authorList>
    </citation>
    <scope>NUCLEOTIDE SEQUENCE [LARGE SCALE GENOMIC DNA]</scope>
    <source>
        <strain evidence="2 3">M17</strain>
    </source>
</reference>